<dbReference type="PROSITE" id="PS00018">
    <property type="entry name" value="EF_HAND_1"/>
    <property type="match status" value="1"/>
</dbReference>
<dbReference type="AlphaFoldDB" id="A0A8H3VPC7"/>
<dbReference type="Proteomes" id="UP000447873">
    <property type="component" value="Unassembled WGS sequence"/>
</dbReference>
<reference evidence="2 4" key="1">
    <citation type="submission" date="2019-07" db="EMBL/GenBank/DDBJ databases">
        <title>Venturia inaequalis Genome Resource.</title>
        <authorList>
            <person name="Lichtner F.J."/>
        </authorList>
    </citation>
    <scope>NUCLEOTIDE SEQUENCE [LARGE SCALE GENOMIC DNA]</scope>
    <source>
        <strain evidence="1 3">120213</strain>
        <strain evidence="2 4">DMI_063113</strain>
    </source>
</reference>
<evidence type="ECO:0000313" key="1">
    <source>
        <dbReference type="EMBL" id="KAE9986599.1"/>
    </source>
</evidence>
<organism evidence="2 4">
    <name type="scientific">Venturia inaequalis</name>
    <name type="common">Apple scab fungus</name>
    <dbReference type="NCBI Taxonomy" id="5025"/>
    <lineage>
        <taxon>Eukaryota</taxon>
        <taxon>Fungi</taxon>
        <taxon>Dikarya</taxon>
        <taxon>Ascomycota</taxon>
        <taxon>Pezizomycotina</taxon>
        <taxon>Dothideomycetes</taxon>
        <taxon>Pleosporomycetidae</taxon>
        <taxon>Venturiales</taxon>
        <taxon>Venturiaceae</taxon>
        <taxon>Venturia</taxon>
    </lineage>
</organism>
<protein>
    <submittedName>
        <fullName evidence="2">Uncharacterized protein</fullName>
    </submittedName>
</protein>
<dbReference type="EMBL" id="WNWS01000028">
    <property type="protein sequence ID" value="KAE9986599.1"/>
    <property type="molecule type" value="Genomic_DNA"/>
</dbReference>
<keyword evidence="4" id="KW-1185">Reference proteome</keyword>
<dbReference type="EMBL" id="WNWR01000014">
    <property type="protein sequence ID" value="KAE9994067.1"/>
    <property type="molecule type" value="Genomic_DNA"/>
</dbReference>
<dbReference type="InterPro" id="IPR018247">
    <property type="entry name" value="EF_Hand_1_Ca_BS"/>
</dbReference>
<gene>
    <name evidence="2" type="ORF">EG327_001465</name>
    <name evidence="1" type="ORF">EG328_005208</name>
</gene>
<sequence>MADTNTCQLTASHPAKSAAKKSFKLLLPEIKRELIKLRHNHDKHEPEYFASVKSLSDKELTSFDESDIVAVRAGRVAYGVIIFGKVRLQSPGKYIFVRWFVGGDDEDDDGKVEADEVEYKFHSFYTEEKPEADADGTTRYRAIMGEKDELFFFSE</sequence>
<dbReference type="Proteomes" id="UP000490939">
    <property type="component" value="Unassembled WGS sequence"/>
</dbReference>
<accession>A0A8H3VPC7</accession>
<evidence type="ECO:0000313" key="3">
    <source>
        <dbReference type="Proteomes" id="UP000447873"/>
    </source>
</evidence>
<name>A0A8H3VPC7_VENIN</name>
<evidence type="ECO:0000313" key="2">
    <source>
        <dbReference type="EMBL" id="KAE9994067.1"/>
    </source>
</evidence>
<comment type="caution">
    <text evidence="2">The sequence shown here is derived from an EMBL/GenBank/DDBJ whole genome shotgun (WGS) entry which is preliminary data.</text>
</comment>
<dbReference type="OrthoDB" id="3344950at2759"/>
<evidence type="ECO:0000313" key="4">
    <source>
        <dbReference type="Proteomes" id="UP000490939"/>
    </source>
</evidence>
<proteinExistence type="predicted"/>